<feature type="chain" id="PRO_5009288988" description="Outer membrane protein beta-barrel domain-containing protein" evidence="1">
    <location>
        <begin position="20"/>
        <end position="277"/>
    </location>
</feature>
<sequence length="277" mass="30356">MKPLIVLGTAVMLSPISFAQDSIFPIWGEQAAQRGHTLPKPYGLSLSYMDISNPITIDNINLTGGIGDVIDIDATKAEFEGSNVTLRGDVWLLPFLNVYGILGYTQAQSTAKIDSISLAGLPIPVDGAKFTLDMDGITYGIGTTVAGGINNWFALLDINYTYTDIDAIDGSIKTFVAAPRVGHRWQYDGGRELRVFVGAMYQDVQQHLSGDIKALGLDLGDMNFLIDDTRFEVSQRTEQKWNALAGFQYSINRDWDVLAEAGFGQRKSAFVSLGRRF</sequence>
<dbReference type="OrthoDB" id="7593840at2"/>
<name>A0A1H5X2W1_9VIBR</name>
<dbReference type="Proteomes" id="UP000236721">
    <property type="component" value="Unassembled WGS sequence"/>
</dbReference>
<evidence type="ECO:0008006" key="4">
    <source>
        <dbReference type="Google" id="ProtNLM"/>
    </source>
</evidence>
<proteinExistence type="predicted"/>
<reference evidence="3" key="1">
    <citation type="submission" date="2016-10" db="EMBL/GenBank/DDBJ databases">
        <authorList>
            <person name="Varghese N."/>
            <person name="Submissions S."/>
        </authorList>
    </citation>
    <scope>NUCLEOTIDE SEQUENCE [LARGE SCALE GENOMIC DNA]</scope>
    <source>
        <strain evidence="3">CGMCC 1.7062</strain>
    </source>
</reference>
<gene>
    <name evidence="2" type="ORF">SAMN04488244_106168</name>
</gene>
<dbReference type="AlphaFoldDB" id="A0A1H5X2W1"/>
<dbReference type="RefSeq" id="WP_103879906.1">
    <property type="nucleotide sequence ID" value="NZ_FNVG01000006.1"/>
</dbReference>
<keyword evidence="1" id="KW-0732">Signal</keyword>
<evidence type="ECO:0000313" key="2">
    <source>
        <dbReference type="EMBL" id="SEG05647.1"/>
    </source>
</evidence>
<accession>A0A1H5X2W1</accession>
<evidence type="ECO:0000313" key="3">
    <source>
        <dbReference type="Proteomes" id="UP000236721"/>
    </source>
</evidence>
<protein>
    <recommendedName>
        <fullName evidence="4">Outer membrane protein beta-barrel domain-containing protein</fullName>
    </recommendedName>
</protein>
<keyword evidence="3" id="KW-1185">Reference proteome</keyword>
<dbReference type="EMBL" id="FNVG01000006">
    <property type="protein sequence ID" value="SEG05647.1"/>
    <property type="molecule type" value="Genomic_DNA"/>
</dbReference>
<evidence type="ECO:0000256" key="1">
    <source>
        <dbReference type="SAM" id="SignalP"/>
    </source>
</evidence>
<feature type="signal peptide" evidence="1">
    <location>
        <begin position="1"/>
        <end position="19"/>
    </location>
</feature>
<organism evidence="2 3">
    <name type="scientific">Vibrio hangzhouensis</name>
    <dbReference type="NCBI Taxonomy" id="462991"/>
    <lineage>
        <taxon>Bacteria</taxon>
        <taxon>Pseudomonadati</taxon>
        <taxon>Pseudomonadota</taxon>
        <taxon>Gammaproteobacteria</taxon>
        <taxon>Vibrionales</taxon>
        <taxon>Vibrionaceae</taxon>
        <taxon>Vibrio</taxon>
    </lineage>
</organism>